<dbReference type="InterPro" id="IPR003723">
    <property type="entry name" value="Precorrin-6x_reduct"/>
</dbReference>
<keyword evidence="2" id="KW-0169">Cobalamin biosynthesis</keyword>
<reference evidence="4 5" key="2">
    <citation type="submission" date="2020-08" db="EMBL/GenBank/DDBJ databases">
        <title>The Agave Microbiome: Exploring the role of microbial communities in plant adaptations to desert environments.</title>
        <authorList>
            <person name="Partida-Martinez L.P."/>
        </authorList>
    </citation>
    <scope>NUCLEOTIDE SEQUENCE [LARGE SCALE GENOMIC DNA]</scope>
    <source>
        <strain evidence="4 5">AT2.17</strain>
    </source>
</reference>
<evidence type="ECO:0000313" key="5">
    <source>
        <dbReference type="Proteomes" id="UP000549911"/>
    </source>
</evidence>
<dbReference type="GO" id="GO:0009236">
    <property type="term" value="P:cobalamin biosynthetic process"/>
    <property type="evidence" value="ECO:0007669"/>
    <property type="project" value="UniProtKB-UniPathway"/>
</dbReference>
<evidence type="ECO:0000256" key="2">
    <source>
        <dbReference type="ARBA" id="ARBA00022573"/>
    </source>
</evidence>
<keyword evidence="3 4" id="KW-0560">Oxidoreductase</keyword>
<dbReference type="Pfam" id="PF02571">
    <property type="entry name" value="CbiJ"/>
    <property type="match status" value="1"/>
</dbReference>
<dbReference type="PROSITE" id="PS51014">
    <property type="entry name" value="COBK_CBIJ"/>
    <property type="match status" value="1"/>
</dbReference>
<dbReference type="NCBIfam" id="NF005968">
    <property type="entry name" value="PRK08057.1-2"/>
    <property type="match status" value="1"/>
</dbReference>
<protein>
    <submittedName>
        <fullName evidence="4">Precorrin-6A/cobalt-precorrin-6A reductase</fullName>
        <ecNumber evidence="4">1.3.1.106</ecNumber>
        <ecNumber evidence="4">1.3.1.54</ecNumber>
    </submittedName>
</protein>
<gene>
    <name evidence="4" type="ORF">F4692_001788</name>
</gene>
<dbReference type="AlphaFoldDB" id="A0A7Y9KRK0"/>
<dbReference type="GO" id="GO:0016994">
    <property type="term" value="F:precorrin-6A reductase activity"/>
    <property type="evidence" value="ECO:0007669"/>
    <property type="project" value="UniProtKB-EC"/>
</dbReference>
<proteinExistence type="predicted"/>
<evidence type="ECO:0000313" key="4">
    <source>
        <dbReference type="EMBL" id="NYE36655.1"/>
    </source>
</evidence>
<sequence length="249" mass="26192">MTVLLLGGTSEARELAVLLDGAGVGFVSSLAGRVERPRLPVGEVRIGGFGGVDGLRYWLVEHAVSAVVDATHPFAEGMSANAVAACRASGVPLLRLERPGWSGAPGADGWHWVDSHAEAADLAASLGRRPWLTVGRQPLAAFVGPLVGHRALVRVVDPPEIEVPEPWTVVLDRGPYDLAGELQVVAEEAVDVLVTKDSGGRYTWPKMAAAGRLGVPVVVVRRRAEVDGVETVPDATAAVRWVVQTTVVS</sequence>
<dbReference type="EC" id="1.3.1.54" evidence="4"/>
<evidence type="ECO:0000256" key="1">
    <source>
        <dbReference type="ARBA" id="ARBA00004953"/>
    </source>
</evidence>
<keyword evidence="5" id="KW-1185">Reference proteome</keyword>
<comment type="caution">
    <text evidence="4">The sequence shown here is derived from an EMBL/GenBank/DDBJ whole genome shotgun (WGS) entry which is preliminary data.</text>
</comment>
<comment type="pathway">
    <text evidence="1">Cofactor biosynthesis; adenosylcobalamin biosynthesis.</text>
</comment>
<dbReference type="NCBIfam" id="TIGR00715">
    <property type="entry name" value="precor6x_red"/>
    <property type="match status" value="1"/>
</dbReference>
<dbReference type="UniPathway" id="UPA00148"/>
<evidence type="ECO:0000256" key="3">
    <source>
        <dbReference type="ARBA" id="ARBA00023002"/>
    </source>
</evidence>
<dbReference type="EMBL" id="JACCBW010000002">
    <property type="protein sequence ID" value="NYE36655.1"/>
    <property type="molecule type" value="Genomic_DNA"/>
</dbReference>
<organism evidence="4 5">
    <name type="scientific">Nocardioides cavernae</name>
    <dbReference type="NCBI Taxonomy" id="1921566"/>
    <lineage>
        <taxon>Bacteria</taxon>
        <taxon>Bacillati</taxon>
        <taxon>Actinomycetota</taxon>
        <taxon>Actinomycetes</taxon>
        <taxon>Propionibacteriales</taxon>
        <taxon>Nocardioidaceae</taxon>
        <taxon>Nocardioides</taxon>
    </lineage>
</organism>
<reference evidence="4 5" key="1">
    <citation type="submission" date="2020-07" db="EMBL/GenBank/DDBJ databases">
        <authorList>
            <person name="Partida-Martinez L."/>
            <person name="Huntemann M."/>
            <person name="Clum A."/>
            <person name="Wang J."/>
            <person name="Palaniappan K."/>
            <person name="Ritter S."/>
            <person name="Chen I.-M."/>
            <person name="Stamatis D."/>
            <person name="Reddy T."/>
            <person name="O'Malley R."/>
            <person name="Daum C."/>
            <person name="Shapiro N."/>
            <person name="Ivanova N."/>
            <person name="Kyrpides N."/>
            <person name="Woyke T."/>
        </authorList>
    </citation>
    <scope>NUCLEOTIDE SEQUENCE [LARGE SCALE GENOMIC DNA]</scope>
    <source>
        <strain evidence="4 5">AT2.17</strain>
    </source>
</reference>
<dbReference type="EC" id="1.3.1.106" evidence="4"/>
<accession>A0A7Y9KRK0</accession>
<dbReference type="RefSeq" id="WP_179619305.1">
    <property type="nucleotide sequence ID" value="NZ_JACCBW010000002.1"/>
</dbReference>
<dbReference type="PANTHER" id="PTHR36925">
    <property type="entry name" value="COBALT-PRECORRIN-6A REDUCTASE"/>
    <property type="match status" value="1"/>
</dbReference>
<name>A0A7Y9KRK0_9ACTN</name>
<dbReference type="PANTHER" id="PTHR36925:SF1">
    <property type="entry name" value="COBALT-PRECORRIN-6A REDUCTASE"/>
    <property type="match status" value="1"/>
</dbReference>
<dbReference type="Proteomes" id="UP000549911">
    <property type="component" value="Unassembled WGS sequence"/>
</dbReference>